<accession>A0A1H3DN77</accession>
<dbReference type="Proteomes" id="UP000199515">
    <property type="component" value="Unassembled WGS sequence"/>
</dbReference>
<dbReference type="OrthoDB" id="3691269at2"/>
<evidence type="ECO:0000313" key="1">
    <source>
        <dbReference type="EMBL" id="SDX67807.1"/>
    </source>
</evidence>
<dbReference type="RefSeq" id="WP_091289527.1">
    <property type="nucleotide sequence ID" value="NZ_FNON01000003.1"/>
</dbReference>
<evidence type="ECO:0000313" key="2">
    <source>
        <dbReference type="Proteomes" id="UP000199515"/>
    </source>
</evidence>
<name>A0A1H3DN77_9PSEU</name>
<dbReference type="EMBL" id="FNON01000003">
    <property type="protein sequence ID" value="SDX67807.1"/>
    <property type="molecule type" value="Genomic_DNA"/>
</dbReference>
<sequence>MHADEVRLGETYRVRVTHEDNPAQYATGNVEFMTIFAFSMESAIEFDFTVTATGETLSGEPAVTGIRVSESSRVSTPLPPEIAERLALPPDGDYVVEGVLKDAKTGQIVTLPTDHTLTIPAAWLS</sequence>
<organism evidence="1 2">
    <name type="scientific">Amycolatopsis xylanica</name>
    <dbReference type="NCBI Taxonomy" id="589385"/>
    <lineage>
        <taxon>Bacteria</taxon>
        <taxon>Bacillati</taxon>
        <taxon>Actinomycetota</taxon>
        <taxon>Actinomycetes</taxon>
        <taxon>Pseudonocardiales</taxon>
        <taxon>Pseudonocardiaceae</taxon>
        <taxon>Amycolatopsis</taxon>
    </lineage>
</organism>
<reference evidence="1 2" key="1">
    <citation type="submission" date="2016-10" db="EMBL/GenBank/DDBJ databases">
        <authorList>
            <person name="de Groot N.N."/>
        </authorList>
    </citation>
    <scope>NUCLEOTIDE SEQUENCE [LARGE SCALE GENOMIC DNA]</scope>
    <source>
        <strain evidence="1 2">CPCC 202699</strain>
    </source>
</reference>
<proteinExistence type="predicted"/>
<protein>
    <submittedName>
        <fullName evidence="1">Uncharacterized protein</fullName>
    </submittedName>
</protein>
<gene>
    <name evidence="1" type="ORF">SAMN05421504_103455</name>
</gene>
<keyword evidence="2" id="KW-1185">Reference proteome</keyword>
<dbReference type="AlphaFoldDB" id="A0A1H3DN77"/>